<evidence type="ECO:0000313" key="1">
    <source>
        <dbReference type="EMBL" id="GIY39518.1"/>
    </source>
</evidence>
<comment type="caution">
    <text evidence="1">The sequence shown here is derived from an EMBL/GenBank/DDBJ whole genome shotgun (WGS) entry which is preliminary data.</text>
</comment>
<evidence type="ECO:0008006" key="3">
    <source>
        <dbReference type="Google" id="ProtNLM"/>
    </source>
</evidence>
<organism evidence="1 2">
    <name type="scientific">Caerostris extrusa</name>
    <name type="common">Bark spider</name>
    <name type="synonym">Caerostris bankana</name>
    <dbReference type="NCBI Taxonomy" id="172846"/>
    <lineage>
        <taxon>Eukaryota</taxon>
        <taxon>Metazoa</taxon>
        <taxon>Ecdysozoa</taxon>
        <taxon>Arthropoda</taxon>
        <taxon>Chelicerata</taxon>
        <taxon>Arachnida</taxon>
        <taxon>Araneae</taxon>
        <taxon>Araneomorphae</taxon>
        <taxon>Entelegynae</taxon>
        <taxon>Araneoidea</taxon>
        <taxon>Araneidae</taxon>
        <taxon>Caerostris</taxon>
    </lineage>
</organism>
<reference evidence="1 2" key="1">
    <citation type="submission" date="2021-06" db="EMBL/GenBank/DDBJ databases">
        <title>Caerostris extrusa draft genome.</title>
        <authorList>
            <person name="Kono N."/>
            <person name="Arakawa K."/>
        </authorList>
    </citation>
    <scope>NUCLEOTIDE SEQUENCE [LARGE SCALE GENOMIC DNA]</scope>
</reference>
<dbReference type="EMBL" id="BPLR01010475">
    <property type="protein sequence ID" value="GIY39518.1"/>
    <property type="molecule type" value="Genomic_DNA"/>
</dbReference>
<name>A0AAV4SYI0_CAEEX</name>
<evidence type="ECO:0000313" key="2">
    <source>
        <dbReference type="Proteomes" id="UP001054945"/>
    </source>
</evidence>
<dbReference type="Proteomes" id="UP001054945">
    <property type="component" value="Unassembled WGS sequence"/>
</dbReference>
<dbReference type="AlphaFoldDB" id="A0AAV4SYI0"/>
<accession>A0AAV4SYI0</accession>
<gene>
    <name evidence="1" type="ORF">CEXT_743181</name>
</gene>
<protein>
    <recommendedName>
        <fullName evidence="3">DNA-directed RNA polymerase</fullName>
    </recommendedName>
</protein>
<keyword evidence="2" id="KW-1185">Reference proteome</keyword>
<sequence length="96" mass="10666">MKSCTRVDIEHFPAEFSSGVVERKYRLVLIAIARRAEIIISSVGSDDDEDPIDIRFEKGAAKAILCWKGWGCVCRGGVEHSMMCVCYGISQLLITN</sequence>
<proteinExistence type="predicted"/>